<dbReference type="NCBIfam" id="NF008453">
    <property type="entry name" value="PRK11308.1"/>
    <property type="match status" value="2"/>
</dbReference>
<dbReference type="GO" id="GO:0015833">
    <property type="term" value="P:peptide transport"/>
    <property type="evidence" value="ECO:0007669"/>
    <property type="project" value="InterPro"/>
</dbReference>
<dbReference type="SMART" id="SM00382">
    <property type="entry name" value="AAA"/>
    <property type="match status" value="2"/>
</dbReference>
<dbReference type="PANTHER" id="PTHR43776">
    <property type="entry name" value="TRANSPORT ATP-BINDING PROTEIN"/>
    <property type="match status" value="1"/>
</dbReference>
<dbReference type="eggNOG" id="COG4172">
    <property type="taxonomic scope" value="Bacteria"/>
</dbReference>
<dbReference type="PATRIC" id="fig|1042209.11.peg.3530"/>
<dbReference type="OrthoDB" id="9784450at2"/>
<dbReference type="InterPro" id="IPR003593">
    <property type="entry name" value="AAA+_ATPase"/>
</dbReference>
<evidence type="ECO:0000259" key="4">
    <source>
        <dbReference type="PROSITE" id="PS50893"/>
    </source>
</evidence>
<organism evidence="5 6">
    <name type="scientific">Pseudomonas fluorescens HK44</name>
    <dbReference type="NCBI Taxonomy" id="1042209"/>
    <lineage>
        <taxon>Bacteria</taxon>
        <taxon>Pseudomonadati</taxon>
        <taxon>Pseudomonadota</taxon>
        <taxon>Gammaproteobacteria</taxon>
        <taxon>Pseudomonadales</taxon>
        <taxon>Pseudomonadaceae</taxon>
        <taxon>Pseudomonas</taxon>
    </lineage>
</organism>
<dbReference type="PROSITE" id="PS00211">
    <property type="entry name" value="ABC_TRANSPORTER_1"/>
    <property type="match status" value="2"/>
</dbReference>
<evidence type="ECO:0000313" key="6">
    <source>
        <dbReference type="Proteomes" id="UP000022611"/>
    </source>
</evidence>
<reference evidence="5 6" key="1">
    <citation type="journal article" date="2011" name="J. Bacteriol.">
        <title>Draft genome sequence of the polycyclic aromatic hydrocarbon-degrading, genetically engineered bioluminescent bioreporter Pseudomonas fluorescens HK44.</title>
        <authorList>
            <person name="Chauhan A."/>
            <person name="Layton A.C."/>
            <person name="Williams D.E."/>
            <person name="Smartt A.E."/>
            <person name="Ripp S."/>
            <person name="Karpinets T.V."/>
            <person name="Brown S.D."/>
            <person name="Sayler G.S."/>
        </authorList>
    </citation>
    <scope>NUCLEOTIDE SEQUENCE [LARGE SCALE GENOMIC DNA]</scope>
    <source>
        <strain evidence="5 6">HK44</strain>
    </source>
</reference>
<dbReference type="AlphaFoldDB" id="A0A010T6X3"/>
<gene>
    <name evidence="5" type="ORF">HK44_005795</name>
</gene>
<dbReference type="CDD" id="cd03257">
    <property type="entry name" value="ABC_NikE_OppD_transporters"/>
    <property type="match status" value="2"/>
</dbReference>
<protein>
    <submittedName>
        <fullName evidence="5">Peptide ABC transporter ATP-binding protein</fullName>
    </submittedName>
</protein>
<dbReference type="InterPro" id="IPR003439">
    <property type="entry name" value="ABC_transporter-like_ATP-bd"/>
</dbReference>
<dbReference type="GO" id="GO:0055085">
    <property type="term" value="P:transmembrane transport"/>
    <property type="evidence" value="ECO:0007669"/>
    <property type="project" value="UniProtKB-ARBA"/>
</dbReference>
<dbReference type="GO" id="GO:0016887">
    <property type="term" value="F:ATP hydrolysis activity"/>
    <property type="evidence" value="ECO:0007669"/>
    <property type="project" value="InterPro"/>
</dbReference>
<dbReference type="InterPro" id="IPR027417">
    <property type="entry name" value="P-loop_NTPase"/>
</dbReference>
<evidence type="ECO:0000313" key="5">
    <source>
        <dbReference type="EMBL" id="EXF93202.1"/>
    </source>
</evidence>
<dbReference type="Gene3D" id="3.40.50.300">
    <property type="entry name" value="P-loop containing nucleotide triphosphate hydrolases"/>
    <property type="match status" value="2"/>
</dbReference>
<sequence length="549" mass="59975">MPSPKPLLEVDHLLIRAGAEGPLAVNDLSFTVAPGEIVALVGESGSGKTMAARAAIGLLPLPMEVCGGAIRFEGLDLNQLSCAQLRGIRGARIGMVFQEPMVSLNPAIRIGEQMAEGLRLHTDLSKAQIRQRCIDMLTRIGITDPERCLGAYPHEFSGGMRQRIMLASVMLLRPALLIADEPTTALDCLAQLDVIELMLELTREQGTAILFISHDLSLVARYAHKVVVMRHGQAVEQGSINHILLAPQHAYTRQLLEALPKRGELAALPATDNPLVEITGVSIEHPGHARFWGQSPPKRAVHSANLSIAPGETLALVGGSGSGKTTLGRALVGLVKPCAGEIRFKGIDILKAGQRDHRLQCQMIFQDPYSSLDPRMRIGETLAEPLRHLPELSEEQKRQRVATTLVDIGLSEAFMERFPHQLSGGQRQRVAIGRALVRHPQLVIADEPISALDMTIQKQILELFERLQAQYGFACLFISHDLAAVERIAHRVAVMHQGHIVEIGNREAVFDKPLHPYTRQLLAAASPLEQLASGGYRLRPKPENLQPTP</sequence>
<feature type="domain" description="ABC transporter" evidence="4">
    <location>
        <begin position="276"/>
        <end position="522"/>
    </location>
</feature>
<dbReference type="Proteomes" id="UP000022611">
    <property type="component" value="Unassembled WGS sequence"/>
</dbReference>
<evidence type="ECO:0000256" key="2">
    <source>
        <dbReference type="ARBA" id="ARBA00022741"/>
    </source>
</evidence>
<keyword evidence="3 5" id="KW-0067">ATP-binding</keyword>
<dbReference type="InterPro" id="IPR013563">
    <property type="entry name" value="Oligopep_ABC_C"/>
</dbReference>
<evidence type="ECO:0000256" key="3">
    <source>
        <dbReference type="ARBA" id="ARBA00022840"/>
    </source>
</evidence>
<name>A0A010T6X3_PSEFL</name>
<keyword evidence="1" id="KW-0813">Transport</keyword>
<proteinExistence type="predicted"/>
<dbReference type="InterPro" id="IPR017871">
    <property type="entry name" value="ABC_transporter-like_CS"/>
</dbReference>
<dbReference type="PROSITE" id="PS50893">
    <property type="entry name" value="ABC_TRANSPORTER_2"/>
    <property type="match status" value="2"/>
</dbReference>
<dbReference type="PANTHER" id="PTHR43776:SF8">
    <property type="entry name" value="ABC TRANSPORTER, ATP-BINDING PROTEIN"/>
    <property type="match status" value="1"/>
</dbReference>
<evidence type="ECO:0000256" key="1">
    <source>
        <dbReference type="ARBA" id="ARBA00022448"/>
    </source>
</evidence>
<comment type="caution">
    <text evidence="5">The sequence shown here is derived from an EMBL/GenBank/DDBJ whole genome shotgun (WGS) entry which is preliminary data.</text>
</comment>
<dbReference type="Pfam" id="PF08352">
    <property type="entry name" value="oligo_HPY"/>
    <property type="match status" value="2"/>
</dbReference>
<dbReference type="InterPro" id="IPR050319">
    <property type="entry name" value="ABC_transp_ATP-bind"/>
</dbReference>
<dbReference type="Pfam" id="PF00005">
    <property type="entry name" value="ABC_tran"/>
    <property type="match status" value="2"/>
</dbReference>
<keyword evidence="2" id="KW-0547">Nucleotide-binding</keyword>
<dbReference type="NCBIfam" id="NF007739">
    <property type="entry name" value="PRK10419.1"/>
    <property type="match status" value="2"/>
</dbReference>
<feature type="domain" description="ABC transporter" evidence="4">
    <location>
        <begin position="8"/>
        <end position="256"/>
    </location>
</feature>
<dbReference type="RefSeq" id="WP_019690559.1">
    <property type="nucleotide sequence ID" value="NZ_AFOY02000015.1"/>
</dbReference>
<accession>A0A010T6X3</accession>
<dbReference type="SUPFAM" id="SSF52540">
    <property type="entry name" value="P-loop containing nucleoside triphosphate hydrolases"/>
    <property type="match status" value="2"/>
</dbReference>
<dbReference type="HOGENOM" id="CLU_000604_86_0_6"/>
<dbReference type="GO" id="GO:0005524">
    <property type="term" value="F:ATP binding"/>
    <property type="evidence" value="ECO:0007669"/>
    <property type="project" value="UniProtKB-KW"/>
</dbReference>
<dbReference type="EMBL" id="AFOY02000015">
    <property type="protein sequence ID" value="EXF93202.1"/>
    <property type="molecule type" value="Genomic_DNA"/>
</dbReference>